<dbReference type="KEGG" id="mbe:MBM_07494"/>
<feature type="region of interest" description="Disordered" evidence="6">
    <location>
        <begin position="93"/>
        <end position="112"/>
    </location>
</feature>
<dbReference type="GO" id="GO:0051213">
    <property type="term" value="F:dioxygenase activity"/>
    <property type="evidence" value="ECO:0007669"/>
    <property type="project" value="UniProtKB-KW"/>
</dbReference>
<dbReference type="InterPro" id="IPR004574">
    <property type="entry name" value="Alkb"/>
</dbReference>
<dbReference type="EMBL" id="JH921446">
    <property type="protein sequence ID" value="EKD14264.1"/>
    <property type="molecule type" value="Genomic_DNA"/>
</dbReference>
<dbReference type="AlphaFoldDB" id="K1XP54"/>
<dbReference type="Pfam" id="PF13532">
    <property type="entry name" value="2OG-FeII_Oxy_2"/>
    <property type="match status" value="1"/>
</dbReference>
<sequence>MSTEQERKAALSKRFSVKMCKSVSRILGSESATVLPLPTEYRTSFTNKQDLPPEPPPSLHAQTLQTHISTRQARPAHYRFTDPDLLADEAVSVPASNPESPDHGRRETEHDHDTHAIPPQAVCDLYKRYQRMDDAAVDGDLDVVDFQRGLTEAQREKLVPVDTVPSELIAAARKAFRGACREENAGPVADEMADADPAPCTIYEHKDFPGLRIFPSLLPPECQYLMLSSILHRDLSNPLHATNLSSSYRIPSPPPPPGSASGSESASASDHDSFFSYPRHSKNHVYAPLDPSSPLKPLNTTQFLVKKLRWLTLGSQYDWATRAYPPTSPTPFPPDVAALVTTLFQASFTPESGVVLLYSPKDFMPVHRDVSEACSKGLASFSLGCDGLFVVSRDVEGEGAGPVEAEVEAEGEREAGEGDPERPMQMCVLRLRSGDCVWMDGAARWCWHAMPKVLAGTCPEFLADWPAAGPGDGEGVGVGRRKVFEPWRGYMRSKRIWLDIRCCNIPSSSLYRSPLYTPPTNPLFPSSICAPPVSDTSVSEEDLSQTHLRLQNTRQATPPQVFHAFATMRRLDLRRLWWCEKRLGGGPQPPPAYDLARPEHHLTSTFLVDFHPYETRSVIGMVKQQEMSMPV</sequence>
<dbReference type="Proteomes" id="UP000006753">
    <property type="component" value="Unassembled WGS sequence"/>
</dbReference>
<evidence type="ECO:0000259" key="7">
    <source>
        <dbReference type="Pfam" id="PF13532"/>
    </source>
</evidence>
<organism evidence="8 9">
    <name type="scientific">Marssonina brunnea f. sp. multigermtubi (strain MB_m1)</name>
    <name type="common">Marssonina leaf spot fungus</name>
    <dbReference type="NCBI Taxonomy" id="1072389"/>
    <lineage>
        <taxon>Eukaryota</taxon>
        <taxon>Fungi</taxon>
        <taxon>Dikarya</taxon>
        <taxon>Ascomycota</taxon>
        <taxon>Pezizomycotina</taxon>
        <taxon>Leotiomycetes</taxon>
        <taxon>Helotiales</taxon>
        <taxon>Drepanopezizaceae</taxon>
        <taxon>Drepanopeziza</taxon>
    </lineage>
</organism>
<feature type="compositionally biased region" description="Basic and acidic residues" evidence="6">
    <location>
        <begin position="100"/>
        <end position="112"/>
    </location>
</feature>
<evidence type="ECO:0000256" key="5">
    <source>
        <dbReference type="PIRSR" id="PIRSR604574-2"/>
    </source>
</evidence>
<proteinExistence type="predicted"/>
<evidence type="ECO:0000256" key="2">
    <source>
        <dbReference type="ARBA" id="ARBA00022964"/>
    </source>
</evidence>
<dbReference type="STRING" id="1072389.K1XP54"/>
<dbReference type="SUPFAM" id="SSF51197">
    <property type="entry name" value="Clavaminate synthase-like"/>
    <property type="match status" value="1"/>
</dbReference>
<dbReference type="HOGENOM" id="CLU_029471_0_0_1"/>
<dbReference type="InterPro" id="IPR037151">
    <property type="entry name" value="AlkB-like_sf"/>
</dbReference>
<evidence type="ECO:0000256" key="6">
    <source>
        <dbReference type="SAM" id="MobiDB-lite"/>
    </source>
</evidence>
<feature type="compositionally biased region" description="Low complexity" evidence="6">
    <location>
        <begin position="259"/>
        <end position="268"/>
    </location>
</feature>
<protein>
    <submittedName>
        <fullName evidence="8">Oxidoreductase domain containing protein</fullName>
    </submittedName>
</protein>
<accession>K1XP54</accession>
<keyword evidence="3" id="KW-0560">Oxidoreductase</keyword>
<dbReference type="GO" id="GO:0005634">
    <property type="term" value="C:nucleus"/>
    <property type="evidence" value="ECO:0007669"/>
    <property type="project" value="TreeGrafter"/>
</dbReference>
<dbReference type="GO" id="GO:0046872">
    <property type="term" value="F:metal ion binding"/>
    <property type="evidence" value="ECO:0007669"/>
    <property type="project" value="UniProtKB-KW"/>
</dbReference>
<feature type="region of interest" description="Disordered" evidence="6">
    <location>
        <begin position="400"/>
        <end position="421"/>
    </location>
</feature>
<dbReference type="eggNOG" id="KOG2731">
    <property type="taxonomic scope" value="Eukaryota"/>
</dbReference>
<dbReference type="InterPro" id="IPR027450">
    <property type="entry name" value="AlkB-like"/>
</dbReference>
<name>K1XP54_MARBU</name>
<keyword evidence="2" id="KW-0223">Dioxygenase</keyword>
<comment type="cofactor">
    <cofactor evidence="5">
        <name>Fe(2+)</name>
        <dbReference type="ChEBI" id="CHEBI:29033"/>
    </cofactor>
    <text evidence="5">Binds 1 Fe(2+) ion per subunit.</text>
</comment>
<gene>
    <name evidence="8" type="ORF">MBM_07494</name>
</gene>
<dbReference type="OrthoDB" id="6614653at2759"/>
<dbReference type="PANTHER" id="PTHR16557">
    <property type="entry name" value="ALKYLATED DNA REPAIR PROTEIN ALKB-RELATED"/>
    <property type="match status" value="1"/>
</dbReference>
<evidence type="ECO:0000256" key="1">
    <source>
        <dbReference type="ARBA" id="ARBA00022723"/>
    </source>
</evidence>
<evidence type="ECO:0000313" key="8">
    <source>
        <dbReference type="EMBL" id="EKD14264.1"/>
    </source>
</evidence>
<keyword evidence="9" id="KW-1185">Reference proteome</keyword>
<reference evidence="8 9" key="1">
    <citation type="journal article" date="2012" name="BMC Genomics">
        <title>Sequencing the genome of Marssonina brunnea reveals fungus-poplar co-evolution.</title>
        <authorList>
            <person name="Zhu S."/>
            <person name="Cao Y.-Z."/>
            <person name="Jiang C."/>
            <person name="Tan B.-Y."/>
            <person name="Wang Z."/>
            <person name="Feng S."/>
            <person name="Zhang L."/>
            <person name="Su X.-H."/>
            <person name="Brejova B."/>
            <person name="Vinar T."/>
            <person name="Xu M."/>
            <person name="Wang M.-X."/>
            <person name="Zhang S.-G."/>
            <person name="Huang M.-R."/>
            <person name="Wu R."/>
            <person name="Zhou Y."/>
        </authorList>
    </citation>
    <scope>NUCLEOTIDE SEQUENCE [LARGE SCALE GENOMIC DNA]</scope>
    <source>
        <strain evidence="8 9">MB_m1</strain>
    </source>
</reference>
<feature type="binding site" evidence="5">
    <location>
        <position position="369"/>
    </location>
    <ligand>
        <name>Fe cation</name>
        <dbReference type="ChEBI" id="CHEBI:24875"/>
        <note>catalytic</note>
    </ligand>
</feature>
<feature type="binding site" evidence="5">
    <location>
        <position position="448"/>
    </location>
    <ligand>
        <name>Fe cation</name>
        <dbReference type="ChEBI" id="CHEBI:24875"/>
        <note>catalytic</note>
    </ligand>
</feature>
<feature type="compositionally biased region" description="Basic and acidic residues" evidence="6">
    <location>
        <begin position="410"/>
        <end position="421"/>
    </location>
</feature>
<keyword evidence="4 5" id="KW-0408">Iron</keyword>
<evidence type="ECO:0000256" key="3">
    <source>
        <dbReference type="ARBA" id="ARBA00023002"/>
    </source>
</evidence>
<evidence type="ECO:0000313" key="9">
    <source>
        <dbReference type="Proteomes" id="UP000006753"/>
    </source>
</evidence>
<feature type="domain" description="Alpha-ketoglutarate-dependent dioxygenase AlkB-like" evidence="7">
    <location>
        <begin position="297"/>
        <end position="499"/>
    </location>
</feature>
<dbReference type="Gene3D" id="2.60.120.590">
    <property type="entry name" value="Alpha-ketoglutarate-dependent dioxygenase AlkB-like"/>
    <property type="match status" value="1"/>
</dbReference>
<dbReference type="PANTHER" id="PTHR16557:SF3">
    <property type="entry name" value="ALPHA-KETOGLUTARATE-DEPENDENT DIOXYGENASE ALKB-LIKE DOMAIN-CONTAINING PROTEIN"/>
    <property type="match status" value="1"/>
</dbReference>
<keyword evidence="1 5" id="KW-0479">Metal-binding</keyword>
<feature type="binding site" evidence="5">
    <location>
        <position position="367"/>
    </location>
    <ligand>
        <name>Fe cation</name>
        <dbReference type="ChEBI" id="CHEBI:24875"/>
        <note>catalytic</note>
    </ligand>
</feature>
<evidence type="ECO:0000256" key="4">
    <source>
        <dbReference type="ARBA" id="ARBA00023004"/>
    </source>
</evidence>
<dbReference type="GO" id="GO:0005737">
    <property type="term" value="C:cytoplasm"/>
    <property type="evidence" value="ECO:0007669"/>
    <property type="project" value="TreeGrafter"/>
</dbReference>
<dbReference type="InParanoid" id="K1XP54"/>
<feature type="region of interest" description="Disordered" evidence="6">
    <location>
        <begin position="246"/>
        <end position="272"/>
    </location>
</feature>